<dbReference type="PROSITE" id="PS50011">
    <property type="entry name" value="PROTEIN_KINASE_DOM"/>
    <property type="match status" value="1"/>
</dbReference>
<feature type="region of interest" description="Disordered" evidence="2">
    <location>
        <begin position="1059"/>
        <end position="1097"/>
    </location>
</feature>
<feature type="domain" description="EGF-like" evidence="5">
    <location>
        <begin position="584"/>
        <end position="618"/>
    </location>
</feature>
<evidence type="ECO:0000256" key="1">
    <source>
        <dbReference type="PROSITE-ProRule" id="PRU00076"/>
    </source>
</evidence>
<reference evidence="6 7" key="1">
    <citation type="submission" date="2024-04" db="EMBL/GenBank/DDBJ databases">
        <authorList>
            <person name="Waldvogel A.-M."/>
            <person name="Schoenle A."/>
        </authorList>
    </citation>
    <scope>NUCLEOTIDE SEQUENCE [LARGE SCALE GENOMIC DNA]</scope>
</reference>
<dbReference type="Pfam" id="PF00069">
    <property type="entry name" value="Pkinase"/>
    <property type="match status" value="1"/>
</dbReference>
<dbReference type="InterPro" id="IPR008271">
    <property type="entry name" value="Ser/Thr_kinase_AS"/>
</dbReference>
<dbReference type="EMBL" id="OZ035829">
    <property type="protein sequence ID" value="CAL1611962.1"/>
    <property type="molecule type" value="Genomic_DNA"/>
</dbReference>
<feature type="disulfide bond" evidence="1">
    <location>
        <begin position="608"/>
        <end position="617"/>
    </location>
</feature>
<feature type="signal peptide" evidence="3">
    <location>
        <begin position="1"/>
        <end position="21"/>
    </location>
</feature>
<comment type="caution">
    <text evidence="1">Lacks conserved residue(s) required for the propagation of feature annotation.</text>
</comment>
<dbReference type="PROSITE" id="PS50026">
    <property type="entry name" value="EGF_3"/>
    <property type="match status" value="1"/>
</dbReference>
<keyword evidence="1" id="KW-0245">EGF-like domain</keyword>
<dbReference type="AlphaFoldDB" id="A0AAV2MF75"/>
<dbReference type="InterPro" id="IPR018711">
    <property type="entry name" value="NAGPA"/>
</dbReference>
<evidence type="ECO:0000259" key="4">
    <source>
        <dbReference type="PROSITE" id="PS50011"/>
    </source>
</evidence>
<gene>
    <name evidence="6" type="ORF">KC01_LOCUS38343</name>
</gene>
<sequence length="1203" mass="130348">MAVGWLRFVWPLLGLCTRLHASQNPRPPLDLLLPYTGPHGPSHSHRHVRDCQPLLFGNSTHETWKADATQGEEARSSVFVTDVKSSSGPRWVYGHMTVVQDPLRTLSVLEPGGVGGCGLNHLTPVETTAQSGGCIYAQNAGFFNTSKGQCLGNVISEGRLVRSSGGVQNAQFGIRRDGSLVFGYLSEEEVLDQKNPFVQLVSGVMWLLRDGQVYINHSLQAECDETQETGTSALPLLLLLGSSSSAPLFLLCSSSALPPLLLLLGCSSSALPPLLLLLCSSSSALPPLLFLLCSSSSAPPPLFLLCSSSSAPPPRLLLLCSSSSAPPPLLFLLCSSSSAPPPRLLLLCSSSSAPPPLLLLCSSSSALPPLLLLLCSSSSALPPLLLLVCSSSALPPLLLLSSSSSAPLLLLHSRCGASLRHFVDVISARTVVGHDAQGRVLLVHIDGQTELRGMNLWEMADFLKEHNVINAINLDGGGSSTFVKNGSLASYPSDHCIPDSRWRCARAVSTVLCVHPRRCEAGCRGRCESGVCVCEAGWSGDLCERAPCEDRGCGRHGMCTHEGCVCDAGWIGHNCSRACPSGLYGDGCNQSCSCVRGSCDAVHGLCSCPPGFTGDSCQNVCPQGSFGLSCSQICNCSDSCFCDAVSGQCSTTFTPERNATLHTVEQCLADHMFKSWIRDERSTLEQHYLSERSWLIFGSALLLLLLCISVSLHLLTCCRASSLSSAIARPYAYIPLQHMDHSVPAEEMGNDSESEDEVTLQEAWITIKTMKIHVQTFRLDSDVTLEQKVADAVLTRWQNSIESCLPMAHSTKTIAKGCFGKVYKEKYGDKWAAIKRVPMGLINMKDLERECAVYKKAEHLNIVKLLGPVTCKDGKYVIPLEFIDGEDLEMTIFNVSKSKVPSTSSAKTTIILGMCEGLLHLHRLDIVHQDLKPDNIMVEHGTNRAVIIDLGLAKFFKNGLNSAMDMGNEAYSAPEVLRISSQRDQRSDVWAMGKIIAELCARVRLVTTSVNPEKIKEFLKDSPYCSTVCRMVQPDPSLRATMAGVIGDIRTKAVTSGAGAHRFVPPANPTRGRHLMPSNPVPAREHSPRPQPSGGFAEEGLLTVVTPGAQLTPKLMKMKLHDEPKKDLLPVVQSRGKRYGQDMVKTKLFEAATRDLPFDVPAHGRVVVQSFEEKDGEVEHWQQKELVMRDGRIVKFNNVELNK</sequence>
<name>A0AAV2MF75_KNICA</name>
<dbReference type="Gene3D" id="2.170.300.10">
    <property type="entry name" value="Tie2 ligand-binding domain superfamily"/>
    <property type="match status" value="1"/>
</dbReference>
<dbReference type="PANTHER" id="PTHR40446:SF2">
    <property type="entry name" value="N-ACETYLGLUCOSAMINE-1-PHOSPHODIESTER ALPHA-N-ACETYLGLUCOSAMINIDASE"/>
    <property type="match status" value="1"/>
</dbReference>
<proteinExistence type="predicted"/>
<dbReference type="Gene3D" id="1.10.510.10">
    <property type="entry name" value="Transferase(Phosphotransferase) domain 1"/>
    <property type="match status" value="1"/>
</dbReference>
<keyword evidence="1" id="KW-1015">Disulfide bond</keyword>
<dbReference type="SMART" id="SM00181">
    <property type="entry name" value="EGF"/>
    <property type="match status" value="3"/>
</dbReference>
<evidence type="ECO:0000256" key="3">
    <source>
        <dbReference type="SAM" id="SignalP"/>
    </source>
</evidence>
<dbReference type="PROSITE" id="PS00022">
    <property type="entry name" value="EGF_1"/>
    <property type="match status" value="2"/>
</dbReference>
<dbReference type="SUPFAM" id="SSF56112">
    <property type="entry name" value="Protein kinase-like (PK-like)"/>
    <property type="match status" value="1"/>
</dbReference>
<evidence type="ECO:0000256" key="2">
    <source>
        <dbReference type="SAM" id="MobiDB-lite"/>
    </source>
</evidence>
<dbReference type="CDD" id="cd00055">
    <property type="entry name" value="EGF_Lam"/>
    <property type="match status" value="1"/>
</dbReference>
<dbReference type="InterPro" id="IPR002049">
    <property type="entry name" value="LE_dom"/>
</dbReference>
<dbReference type="PROSITE" id="PS00108">
    <property type="entry name" value="PROTEIN_KINASE_ST"/>
    <property type="match status" value="1"/>
</dbReference>
<dbReference type="Gene3D" id="2.10.25.10">
    <property type="entry name" value="Laminin"/>
    <property type="match status" value="1"/>
</dbReference>
<evidence type="ECO:0000313" key="7">
    <source>
        <dbReference type="Proteomes" id="UP001497482"/>
    </source>
</evidence>
<evidence type="ECO:0008006" key="8">
    <source>
        <dbReference type="Google" id="ProtNLM"/>
    </source>
</evidence>
<dbReference type="SMART" id="SM00220">
    <property type="entry name" value="S_TKc"/>
    <property type="match status" value="1"/>
</dbReference>
<dbReference type="InterPro" id="IPR011009">
    <property type="entry name" value="Kinase-like_dom_sf"/>
</dbReference>
<dbReference type="Pfam" id="PF09992">
    <property type="entry name" value="NAGPA"/>
    <property type="match status" value="2"/>
</dbReference>
<dbReference type="InterPro" id="IPR000742">
    <property type="entry name" value="EGF"/>
</dbReference>
<dbReference type="Proteomes" id="UP001497482">
    <property type="component" value="Chromosome 7"/>
</dbReference>
<feature type="chain" id="PRO_5043875561" description="N-acetylglucosamine-1-phosphodiester alpha-N-acetylglucosaminidase" evidence="3">
    <location>
        <begin position="22"/>
        <end position="1203"/>
    </location>
</feature>
<dbReference type="GO" id="GO:0033299">
    <property type="term" value="P:secretion of lysosomal enzymes"/>
    <property type="evidence" value="ECO:0007669"/>
    <property type="project" value="TreeGrafter"/>
</dbReference>
<keyword evidence="7" id="KW-1185">Reference proteome</keyword>
<keyword evidence="3" id="KW-0732">Signal</keyword>
<dbReference type="GO" id="GO:0004672">
    <property type="term" value="F:protein kinase activity"/>
    <property type="evidence" value="ECO:0007669"/>
    <property type="project" value="InterPro"/>
</dbReference>
<evidence type="ECO:0000259" key="5">
    <source>
        <dbReference type="PROSITE" id="PS50026"/>
    </source>
</evidence>
<accession>A0AAV2MF75</accession>
<organism evidence="6 7">
    <name type="scientific">Knipowitschia caucasica</name>
    <name type="common">Caucasian dwarf goby</name>
    <name type="synonym">Pomatoschistus caucasicus</name>
    <dbReference type="NCBI Taxonomy" id="637954"/>
    <lineage>
        <taxon>Eukaryota</taxon>
        <taxon>Metazoa</taxon>
        <taxon>Chordata</taxon>
        <taxon>Craniata</taxon>
        <taxon>Vertebrata</taxon>
        <taxon>Euteleostomi</taxon>
        <taxon>Actinopterygii</taxon>
        <taxon>Neopterygii</taxon>
        <taxon>Teleostei</taxon>
        <taxon>Neoteleostei</taxon>
        <taxon>Acanthomorphata</taxon>
        <taxon>Gobiaria</taxon>
        <taxon>Gobiiformes</taxon>
        <taxon>Gobioidei</taxon>
        <taxon>Gobiidae</taxon>
        <taxon>Gobiinae</taxon>
        <taxon>Knipowitschia</taxon>
    </lineage>
</organism>
<dbReference type="GO" id="GO:0005524">
    <property type="term" value="F:ATP binding"/>
    <property type="evidence" value="ECO:0007669"/>
    <property type="project" value="InterPro"/>
</dbReference>
<evidence type="ECO:0000313" key="6">
    <source>
        <dbReference type="EMBL" id="CAL1611962.1"/>
    </source>
</evidence>
<dbReference type="CDD" id="cd00180">
    <property type="entry name" value="PKc"/>
    <property type="match status" value="1"/>
</dbReference>
<dbReference type="InterPro" id="IPR000719">
    <property type="entry name" value="Prot_kinase_dom"/>
</dbReference>
<feature type="domain" description="Protein kinase" evidence="4">
    <location>
        <begin position="808"/>
        <end position="1064"/>
    </location>
</feature>
<protein>
    <recommendedName>
        <fullName evidence="8">N-acetylglucosamine-1-phosphodiester alpha-N-acetylglucosaminidase</fullName>
    </recommendedName>
</protein>
<dbReference type="PANTHER" id="PTHR40446">
    <property type="entry name" value="N-ACETYLGLUCOSAMINE-1-PHOSPHODIESTER ALPHA-N-ACETYLGLUCOSAMINIDASE"/>
    <property type="match status" value="1"/>
</dbReference>